<proteinExistence type="predicted"/>
<accession>A0A8S0PEM5</accession>
<dbReference type="AlphaFoldDB" id="A0A8S0PEM5"/>
<evidence type="ECO:0000313" key="2">
    <source>
        <dbReference type="EMBL" id="CAA2939351.1"/>
    </source>
</evidence>
<keyword evidence="3" id="KW-1185">Reference proteome</keyword>
<name>A0A8S0PEM5_OLEEU</name>
<protein>
    <submittedName>
        <fullName evidence="2">Uncharacterized protein</fullName>
    </submittedName>
</protein>
<dbReference type="FunFam" id="3.10.450.40:FF:000016">
    <property type="entry name" value="Predicted protein"/>
    <property type="match status" value="1"/>
</dbReference>
<gene>
    <name evidence="2" type="ORF">OLEA9_A101685</name>
</gene>
<dbReference type="GO" id="GO:0009658">
    <property type="term" value="P:chloroplast organization"/>
    <property type="evidence" value="ECO:0007669"/>
    <property type="project" value="TreeGrafter"/>
</dbReference>
<dbReference type="Gramene" id="OE9A101685T1">
    <property type="protein sequence ID" value="OE9A101685C1"/>
    <property type="gene ID" value="OE9A101685"/>
</dbReference>
<dbReference type="PANTHER" id="PTHR33415:SF12">
    <property type="entry name" value="PROTEIN EMBRYO DEFECTIVE 514"/>
    <property type="match status" value="1"/>
</dbReference>
<dbReference type="Proteomes" id="UP000594638">
    <property type="component" value="Unassembled WGS sequence"/>
</dbReference>
<comment type="caution">
    <text evidence="2">The sequence shown here is derived from an EMBL/GenBank/DDBJ whole genome shotgun (WGS) entry which is preliminary data.</text>
</comment>
<dbReference type="GO" id="GO:0017126">
    <property type="term" value="P:nucleologenesis"/>
    <property type="evidence" value="ECO:0007669"/>
    <property type="project" value="TreeGrafter"/>
</dbReference>
<dbReference type="GO" id="GO:0005634">
    <property type="term" value="C:nucleus"/>
    <property type="evidence" value="ECO:0007669"/>
    <property type="project" value="TreeGrafter"/>
</dbReference>
<dbReference type="GO" id="GO:0009507">
    <property type="term" value="C:chloroplast"/>
    <property type="evidence" value="ECO:0007669"/>
    <property type="project" value="TreeGrafter"/>
</dbReference>
<sequence length="241" mass="27310">MVQSLVAHKPHLKFQTGRTPIVKPSRERSSETKVGFFGQLVNATMPDEQASESSQDMKFERASAADPITEASKNSDGDAVKRPREDDDEEAKKQKKPKVDNEIVEKKEGSESGGVSVGPKTFGSSEDMFEYFYKILHFWTPNLNINKYEHMVLLELLKKGHLEPEKKIGNGIEAFQVRYHHQFKSRCFFLVRDDGSIDDFSFRKCVDRILPLPENMQIKHDVNKALRGKGGGRGRGRGGRN</sequence>
<dbReference type="InterPro" id="IPR044673">
    <property type="entry name" value="DCL-like"/>
</dbReference>
<evidence type="ECO:0000313" key="3">
    <source>
        <dbReference type="Proteomes" id="UP000594638"/>
    </source>
</evidence>
<dbReference type="PANTHER" id="PTHR33415">
    <property type="entry name" value="PROTEIN EMBRYO DEFECTIVE 514"/>
    <property type="match status" value="1"/>
</dbReference>
<dbReference type="GO" id="GO:1901259">
    <property type="term" value="P:chloroplast rRNA processing"/>
    <property type="evidence" value="ECO:0007669"/>
    <property type="project" value="TreeGrafter"/>
</dbReference>
<dbReference type="OrthoDB" id="409625at2759"/>
<reference evidence="2 3" key="1">
    <citation type="submission" date="2019-12" db="EMBL/GenBank/DDBJ databases">
        <authorList>
            <person name="Alioto T."/>
            <person name="Alioto T."/>
            <person name="Gomez Garrido J."/>
        </authorList>
    </citation>
    <scope>NUCLEOTIDE SEQUENCE [LARGE SCALE GENOMIC DNA]</scope>
</reference>
<feature type="region of interest" description="Disordered" evidence="1">
    <location>
        <begin position="1"/>
        <end position="119"/>
    </location>
</feature>
<organism evidence="2 3">
    <name type="scientific">Olea europaea subsp. europaea</name>
    <dbReference type="NCBI Taxonomy" id="158383"/>
    <lineage>
        <taxon>Eukaryota</taxon>
        <taxon>Viridiplantae</taxon>
        <taxon>Streptophyta</taxon>
        <taxon>Embryophyta</taxon>
        <taxon>Tracheophyta</taxon>
        <taxon>Spermatophyta</taxon>
        <taxon>Magnoliopsida</taxon>
        <taxon>eudicotyledons</taxon>
        <taxon>Gunneridae</taxon>
        <taxon>Pentapetalae</taxon>
        <taxon>asterids</taxon>
        <taxon>lamiids</taxon>
        <taxon>Lamiales</taxon>
        <taxon>Oleaceae</taxon>
        <taxon>Oleeae</taxon>
        <taxon>Olea</taxon>
    </lineage>
</organism>
<feature type="compositionally biased region" description="Basic and acidic residues" evidence="1">
    <location>
        <begin position="73"/>
        <end position="85"/>
    </location>
</feature>
<dbReference type="EMBL" id="CACTIH010000042">
    <property type="protein sequence ID" value="CAA2939351.1"/>
    <property type="molecule type" value="Genomic_DNA"/>
</dbReference>
<feature type="compositionally biased region" description="Basic and acidic residues" evidence="1">
    <location>
        <begin position="97"/>
        <end position="110"/>
    </location>
</feature>
<evidence type="ECO:0000256" key="1">
    <source>
        <dbReference type="SAM" id="MobiDB-lite"/>
    </source>
</evidence>
<dbReference type="Gene3D" id="3.10.450.40">
    <property type="match status" value="1"/>
</dbReference>
<dbReference type="Pfam" id="PF11523">
    <property type="entry name" value="DUF3223"/>
    <property type="match status" value="1"/>
</dbReference>